<comment type="caution">
    <text evidence="1">The sequence shown here is derived from an EMBL/GenBank/DDBJ whole genome shotgun (WGS) entry which is preliminary data.</text>
</comment>
<dbReference type="EMBL" id="BARS01004592">
    <property type="protein sequence ID" value="GAF80581.1"/>
    <property type="molecule type" value="Genomic_DNA"/>
</dbReference>
<reference evidence="1" key="1">
    <citation type="journal article" date="2014" name="Front. Microbiol.">
        <title>High frequency of phylogenetically diverse reductive dehalogenase-homologous genes in deep subseafloor sedimentary metagenomes.</title>
        <authorList>
            <person name="Kawai M."/>
            <person name="Futagami T."/>
            <person name="Toyoda A."/>
            <person name="Takaki Y."/>
            <person name="Nishi S."/>
            <person name="Hori S."/>
            <person name="Arai W."/>
            <person name="Tsubouchi T."/>
            <person name="Morono Y."/>
            <person name="Uchiyama I."/>
            <person name="Ito T."/>
            <person name="Fujiyama A."/>
            <person name="Inagaki F."/>
            <person name="Takami H."/>
        </authorList>
    </citation>
    <scope>NUCLEOTIDE SEQUENCE</scope>
    <source>
        <strain evidence="1">Expedition CK06-06</strain>
    </source>
</reference>
<proteinExistence type="predicted"/>
<accession>X0SZN3</accession>
<organism evidence="1">
    <name type="scientific">marine sediment metagenome</name>
    <dbReference type="NCBI Taxonomy" id="412755"/>
    <lineage>
        <taxon>unclassified sequences</taxon>
        <taxon>metagenomes</taxon>
        <taxon>ecological metagenomes</taxon>
    </lineage>
</organism>
<protein>
    <submittedName>
        <fullName evidence="1">Uncharacterized protein</fullName>
    </submittedName>
</protein>
<feature type="non-terminal residue" evidence="1">
    <location>
        <position position="454"/>
    </location>
</feature>
<name>X0SZN3_9ZZZZ</name>
<evidence type="ECO:0000313" key="1">
    <source>
        <dbReference type="EMBL" id="GAF80581.1"/>
    </source>
</evidence>
<gene>
    <name evidence="1" type="ORF">S01H1_08972</name>
</gene>
<sequence length="454" mass="47284">GNIYFIDFAKTLTADLTICGTLRILTDGALSVVGEFIEVCNNGDVFLLDGSITISGGGTFNNGCCSDCCTRGIGRVILQGGSVDVINGSFVNSLISSATGIVIVQDGIFDVSGGVFVNGFDDTSTGSVEIEGGSFGLSGGTLYNGFGATSIGSILHTGGTLSLDDGILYSAYGASSQGALRAQSGTLSLGQASMVKGDGTNVVSLFGAAPDAGIQIGSDEYYMYNGHMVLQDGQTMTIPSNGQLSLERDSVLSLYGDLVNNGTLSQLGTIYLFGDSTFTNNNQHTGYGAVIEMTGEVIFVQEGYRGIIPGDMDLVIPEWQRLIVEGEYINRSGDSLNIYGSVYTFSILKNGDISGPGSLTVHYPGMLALLGGTLDNYSTSTVTINSGGSLYNYYGIVDNDGLLHVDEGAQFDSARGSIIGQTTIDAGSIFTDLTQVTLDRDLDLDATWTITIAA</sequence>
<feature type="non-terminal residue" evidence="1">
    <location>
        <position position="1"/>
    </location>
</feature>
<dbReference type="AlphaFoldDB" id="X0SZN3"/>